<dbReference type="UniPathway" id="UPA00275">
    <property type="reaction ID" value="UER00399"/>
</dbReference>
<comment type="cofactor">
    <cofactor evidence="2">
        <name>Mn(2+)</name>
        <dbReference type="ChEBI" id="CHEBI:29035"/>
    </cofactor>
</comment>
<dbReference type="InterPro" id="IPR036144">
    <property type="entry name" value="RibA-like_sf"/>
</dbReference>
<keyword evidence="7 19" id="KW-0686">Riboflavin biosynthesis</keyword>
<comment type="function">
    <text evidence="17 19">Catalyzes the conversion of GTP to 2,5-diamino-6-ribosylamino-4(3H)-pyrimidinone 5'-phosphate (DARP), formate and pyrophosphate.</text>
</comment>
<evidence type="ECO:0000256" key="7">
    <source>
        <dbReference type="ARBA" id="ARBA00022619"/>
    </source>
</evidence>
<keyword evidence="9 19" id="KW-0547">Nucleotide-binding</keyword>
<feature type="binding site" evidence="19">
    <location>
        <position position="32"/>
    </location>
    <ligand>
        <name>Mg(2+)</name>
        <dbReference type="ChEBI" id="CHEBI:18420"/>
        <label>1</label>
    </ligand>
</feature>
<evidence type="ECO:0000256" key="4">
    <source>
        <dbReference type="ARBA" id="ARBA00004853"/>
    </source>
</evidence>
<dbReference type="RefSeq" id="WP_066353121.1">
    <property type="nucleotide sequence ID" value="NZ_LOED01000012.1"/>
</dbReference>
<comment type="function">
    <text evidence="3 19">Catalyzes the conversion of D-ribulose 5-phosphate to formate and 3,4-dihydroxy-2-butanone 4-phosphate.</text>
</comment>
<dbReference type="NCBIfam" id="NF001591">
    <property type="entry name" value="PRK00393.1"/>
    <property type="match status" value="1"/>
</dbReference>
<feature type="binding site" evidence="19">
    <location>
        <position position="167"/>
    </location>
    <ligand>
        <name>D-ribulose 5-phosphate</name>
        <dbReference type="ChEBI" id="CHEBI:58121"/>
    </ligand>
</feature>
<evidence type="ECO:0000256" key="10">
    <source>
        <dbReference type="ARBA" id="ARBA00022801"/>
    </source>
</evidence>
<feature type="region of interest" description="GTP cyclohydrolase II" evidence="19">
    <location>
        <begin position="205"/>
        <end position="400"/>
    </location>
</feature>
<proteinExistence type="inferred from homology"/>
<dbReference type="Pfam" id="PF00925">
    <property type="entry name" value="GTP_cyclohydro2"/>
    <property type="match status" value="1"/>
</dbReference>
<evidence type="ECO:0000256" key="16">
    <source>
        <dbReference type="ARBA" id="ARBA00023268"/>
    </source>
</evidence>
<evidence type="ECO:0000313" key="21">
    <source>
        <dbReference type="EMBL" id="KXG77292.1"/>
    </source>
</evidence>
<dbReference type="GO" id="GO:0000287">
    <property type="term" value="F:magnesium ion binding"/>
    <property type="evidence" value="ECO:0007669"/>
    <property type="project" value="UniProtKB-UniRule"/>
</dbReference>
<dbReference type="FunFam" id="3.40.50.10990:FF:000001">
    <property type="entry name" value="Riboflavin biosynthesis protein RibBA"/>
    <property type="match status" value="1"/>
</dbReference>
<keyword evidence="11 19" id="KW-0862">Zinc</keyword>
<feature type="site" description="Essential for DHBP synthase activity" evidence="19">
    <location>
        <position position="167"/>
    </location>
</feature>
<dbReference type="NCBIfam" id="NF006803">
    <property type="entry name" value="PRK09311.1"/>
    <property type="match status" value="1"/>
</dbReference>
<dbReference type="OrthoDB" id="9793111at2"/>
<dbReference type="STRING" id="520764.AN618_11890"/>
<keyword evidence="13 19" id="KW-0342">GTP-binding</keyword>
<dbReference type="FunCoup" id="A0A140L9R7">
    <property type="interactions" value="299"/>
</dbReference>
<evidence type="ECO:0000256" key="1">
    <source>
        <dbReference type="ARBA" id="ARBA00000141"/>
    </source>
</evidence>
<evidence type="ECO:0000256" key="8">
    <source>
        <dbReference type="ARBA" id="ARBA00022723"/>
    </source>
</evidence>
<evidence type="ECO:0000256" key="14">
    <source>
        <dbReference type="ARBA" id="ARBA00023211"/>
    </source>
</evidence>
<feature type="active site" description="Nucleophile; for GTP cyclohydrolase activity" evidence="19">
    <location>
        <position position="334"/>
    </location>
</feature>
<feature type="binding site" evidence="19">
    <location>
        <position position="276"/>
    </location>
    <ligand>
        <name>GTP</name>
        <dbReference type="ChEBI" id="CHEBI:37565"/>
    </ligand>
</feature>
<dbReference type="SUPFAM" id="SSF55821">
    <property type="entry name" value="YrdC/RibB"/>
    <property type="match status" value="1"/>
</dbReference>
<dbReference type="Gene3D" id="3.40.50.10990">
    <property type="entry name" value="GTP cyclohydrolase II"/>
    <property type="match status" value="1"/>
</dbReference>
<dbReference type="InterPro" id="IPR032677">
    <property type="entry name" value="GTP_cyclohydro_II"/>
</dbReference>
<dbReference type="InterPro" id="IPR000926">
    <property type="entry name" value="RibA"/>
</dbReference>
<dbReference type="Gene3D" id="3.90.870.10">
    <property type="entry name" value="DHBP synthase"/>
    <property type="match status" value="1"/>
</dbReference>
<organism evidence="21 22">
    <name type="scientific">Fervidicola ferrireducens</name>
    <dbReference type="NCBI Taxonomy" id="520764"/>
    <lineage>
        <taxon>Bacteria</taxon>
        <taxon>Bacillati</taxon>
        <taxon>Bacillota</taxon>
        <taxon>Clostridia</taxon>
        <taxon>Thermosediminibacterales</taxon>
        <taxon>Thermosediminibacteraceae</taxon>
        <taxon>Fervidicola</taxon>
    </lineage>
</organism>
<dbReference type="HAMAP" id="MF_00180">
    <property type="entry name" value="RibB"/>
    <property type="match status" value="1"/>
</dbReference>
<dbReference type="PATRIC" id="fig|520764.3.peg.1229"/>
<feature type="binding site" evidence="19">
    <location>
        <begin position="31"/>
        <end position="32"/>
    </location>
    <ligand>
        <name>D-ribulose 5-phosphate</name>
        <dbReference type="ChEBI" id="CHEBI:58121"/>
    </ligand>
</feature>
<accession>A0A140L9R7</accession>
<evidence type="ECO:0000256" key="3">
    <source>
        <dbReference type="ARBA" id="ARBA00002284"/>
    </source>
</evidence>
<comment type="catalytic activity">
    <reaction evidence="18 19">
        <text>GTP + 4 H2O = 2,5-diamino-6-hydroxy-4-(5-phosphoribosylamino)-pyrimidine + formate + 2 phosphate + 3 H(+)</text>
        <dbReference type="Rhea" id="RHEA:23704"/>
        <dbReference type="ChEBI" id="CHEBI:15377"/>
        <dbReference type="ChEBI" id="CHEBI:15378"/>
        <dbReference type="ChEBI" id="CHEBI:15740"/>
        <dbReference type="ChEBI" id="CHEBI:37565"/>
        <dbReference type="ChEBI" id="CHEBI:43474"/>
        <dbReference type="ChEBI" id="CHEBI:58614"/>
        <dbReference type="EC" id="3.5.4.25"/>
    </reaction>
</comment>
<reference evidence="21 22" key="1">
    <citation type="submission" date="2015-12" db="EMBL/GenBank/DDBJ databases">
        <title>Draft genome sequnece of Fervidicola ferrireducens strain Y170.</title>
        <authorList>
            <person name="Patel B.K."/>
        </authorList>
    </citation>
    <scope>NUCLEOTIDE SEQUENCE [LARGE SCALE GENOMIC DNA]</scope>
    <source>
        <strain evidence="21 22">Y170</strain>
    </source>
</reference>
<gene>
    <name evidence="19 21" type="primary">ribBA</name>
    <name evidence="21" type="ORF">AN618_11890</name>
</gene>
<feature type="binding site" evidence="19">
    <location>
        <position position="355"/>
    </location>
    <ligand>
        <name>GTP</name>
        <dbReference type="ChEBI" id="CHEBI:37565"/>
    </ligand>
</feature>
<feature type="binding site" evidence="19">
    <location>
        <position position="320"/>
    </location>
    <ligand>
        <name>GTP</name>
        <dbReference type="ChEBI" id="CHEBI:37565"/>
    </ligand>
</feature>
<dbReference type="InParanoid" id="A0A140L9R7"/>
<evidence type="ECO:0000256" key="13">
    <source>
        <dbReference type="ARBA" id="ARBA00023134"/>
    </source>
</evidence>
<comment type="pathway">
    <text evidence="4 19">Cofactor biosynthesis; riboflavin biosynthesis; 5-amino-6-(D-ribitylamino)uracil from GTP: step 1/4.</text>
</comment>
<dbReference type="EMBL" id="LOED01000012">
    <property type="protein sequence ID" value="KXG77292.1"/>
    <property type="molecule type" value="Genomic_DNA"/>
</dbReference>
<evidence type="ECO:0000256" key="2">
    <source>
        <dbReference type="ARBA" id="ARBA00001936"/>
    </source>
</evidence>
<feature type="binding site" evidence="19">
    <location>
        <position position="271"/>
    </location>
    <ligand>
        <name>Zn(2+)</name>
        <dbReference type="ChEBI" id="CHEBI:29105"/>
        <note>catalytic</note>
    </ligand>
</feature>
<dbReference type="HAMAP" id="MF_00179">
    <property type="entry name" value="RibA"/>
    <property type="match status" value="1"/>
</dbReference>
<dbReference type="InterPro" id="IPR017945">
    <property type="entry name" value="DHBP_synth_RibB-like_a/b_dom"/>
</dbReference>
<dbReference type="PANTHER" id="PTHR21327:SF18">
    <property type="entry name" value="3,4-DIHYDROXY-2-BUTANONE 4-PHOSPHATE SYNTHASE"/>
    <property type="match status" value="1"/>
</dbReference>
<feature type="binding site" evidence="19">
    <location>
        <position position="36"/>
    </location>
    <ligand>
        <name>D-ribulose 5-phosphate</name>
        <dbReference type="ChEBI" id="CHEBI:58121"/>
    </ligand>
</feature>
<evidence type="ECO:0000256" key="9">
    <source>
        <dbReference type="ARBA" id="ARBA00022741"/>
    </source>
</evidence>
<dbReference type="FunFam" id="3.90.870.10:FF:000001">
    <property type="entry name" value="Riboflavin biosynthesis protein RibBA"/>
    <property type="match status" value="1"/>
</dbReference>
<keyword evidence="22" id="KW-1185">Reference proteome</keyword>
<dbReference type="GO" id="GO:0030145">
    <property type="term" value="F:manganese ion binding"/>
    <property type="evidence" value="ECO:0007669"/>
    <property type="project" value="UniProtKB-UniRule"/>
</dbReference>
<dbReference type="GO" id="GO:0008686">
    <property type="term" value="F:3,4-dihydroxy-2-butanone-4-phosphate synthase activity"/>
    <property type="evidence" value="ECO:0007669"/>
    <property type="project" value="UniProtKB-UniRule"/>
</dbReference>
<feature type="binding site" evidence="19">
    <location>
        <position position="260"/>
    </location>
    <ligand>
        <name>Zn(2+)</name>
        <dbReference type="ChEBI" id="CHEBI:29105"/>
        <note>catalytic</note>
    </ligand>
</feature>
<keyword evidence="8 19" id="KW-0479">Metal-binding</keyword>
<evidence type="ECO:0000259" key="20">
    <source>
        <dbReference type="Pfam" id="PF00925"/>
    </source>
</evidence>
<dbReference type="NCBIfam" id="TIGR00505">
    <property type="entry name" value="ribA"/>
    <property type="match status" value="1"/>
</dbReference>
<comment type="similarity">
    <text evidence="19">In the C-terminal section; belongs to the GTP cyclohydrolase II family.</text>
</comment>
<dbReference type="GO" id="GO:0003935">
    <property type="term" value="F:GTP cyclohydrolase II activity"/>
    <property type="evidence" value="ECO:0007669"/>
    <property type="project" value="UniProtKB-UniRule"/>
</dbReference>
<dbReference type="PIRSF" id="PIRSF001259">
    <property type="entry name" value="RibA"/>
    <property type="match status" value="1"/>
</dbReference>
<keyword evidence="10 19" id="KW-0378">Hydrolase</keyword>
<feature type="site" description="Essential for DHBP synthase activity" evidence="19">
    <location>
        <position position="129"/>
    </location>
</feature>
<evidence type="ECO:0000256" key="19">
    <source>
        <dbReference type="HAMAP-Rule" id="MF_01283"/>
    </source>
</evidence>
<feature type="binding site" evidence="19">
    <location>
        <position position="360"/>
    </location>
    <ligand>
        <name>GTP</name>
        <dbReference type="ChEBI" id="CHEBI:37565"/>
    </ligand>
</feature>
<evidence type="ECO:0000256" key="6">
    <source>
        <dbReference type="ARBA" id="ARBA00005520"/>
    </source>
</evidence>
<evidence type="ECO:0000313" key="22">
    <source>
        <dbReference type="Proteomes" id="UP000070427"/>
    </source>
</evidence>
<name>A0A140L9R7_9FIRM</name>
<feature type="binding site" evidence="19">
    <location>
        <begin position="298"/>
        <end position="300"/>
    </location>
    <ligand>
        <name>GTP</name>
        <dbReference type="ChEBI" id="CHEBI:37565"/>
    </ligand>
</feature>
<dbReference type="GO" id="GO:0005829">
    <property type="term" value="C:cytosol"/>
    <property type="evidence" value="ECO:0007669"/>
    <property type="project" value="TreeGrafter"/>
</dbReference>
<dbReference type="GO" id="GO:0008270">
    <property type="term" value="F:zinc ion binding"/>
    <property type="evidence" value="ECO:0007669"/>
    <property type="project" value="UniProtKB-UniRule"/>
</dbReference>
<keyword evidence="14 19" id="KW-0464">Manganese</keyword>
<keyword evidence="12 19" id="KW-0460">Magnesium</keyword>
<sequence>MSGEFKFNTIEEAIEDIKQGKMIIVVDDEDRENEGDLVMAAEKVTPEAISFMAIHGRGLICVPITKKRAEELDLPLMVGNNTDNMGTAFTVSVDYVGNSTGISAYDRADTVKALIDPATKPQDLRRPGHIFPLIARDGGVLRRAGHTEAAVDLARLAGLYPAGVICEIMKDDGTMARLPDLMSFAKEWGLKIITIEDLIRYRKAREKLVRRVAETLLPTDYGEFKLICYEDVITSETHLVLMKGEIKKGDVPLVRVHSECLTGDVFSSQRCDCGPQLRAAMKLIQEEGKGLILYMRQEGRGIGLANKIRAYALQDAGFDTVEANLKLGFPPDLRDYGIGAQILKDLGVEKMRLLTNNPRKVVGLAGYGLEIVERIPLKIPPTKNNARYLETKKEKLGHWL</sequence>
<evidence type="ECO:0000256" key="17">
    <source>
        <dbReference type="ARBA" id="ARBA00043932"/>
    </source>
</evidence>
<feature type="domain" description="GTP cyclohydrolase II" evidence="20">
    <location>
        <begin position="211"/>
        <end position="376"/>
    </location>
</feature>
<dbReference type="AlphaFoldDB" id="A0A140L9R7"/>
<feature type="active site" description="Proton acceptor; for GTP cyclohydrolase activity" evidence="19">
    <location>
        <position position="332"/>
    </location>
</feature>
<dbReference type="GO" id="GO:0009231">
    <property type="term" value="P:riboflavin biosynthetic process"/>
    <property type="evidence" value="ECO:0007669"/>
    <property type="project" value="UniProtKB-UniRule"/>
</dbReference>
<evidence type="ECO:0000256" key="18">
    <source>
        <dbReference type="ARBA" id="ARBA00049295"/>
    </source>
</evidence>
<feature type="binding site" evidence="19">
    <location>
        <position position="32"/>
    </location>
    <ligand>
        <name>Mg(2+)</name>
        <dbReference type="ChEBI" id="CHEBI:18420"/>
        <label>2</label>
    </ligand>
</feature>
<comment type="cofactor">
    <cofactor evidence="19">
        <name>Zn(2+)</name>
        <dbReference type="ChEBI" id="CHEBI:29105"/>
    </cofactor>
    <text evidence="19">Binds 1 zinc ion per subunit.</text>
</comment>
<comment type="cofactor">
    <cofactor evidence="19">
        <name>Mg(2+)</name>
        <dbReference type="ChEBI" id="CHEBI:18420"/>
    </cofactor>
    <cofactor evidence="19">
        <name>Mn(2+)</name>
        <dbReference type="ChEBI" id="CHEBI:29035"/>
    </cofactor>
    <text evidence="19">Binds 2 divalent metal cations per subunit. Magnesium or manganese.</text>
</comment>
<comment type="catalytic activity">
    <reaction evidence="1 19">
        <text>D-ribulose 5-phosphate = (2S)-2-hydroxy-3-oxobutyl phosphate + formate + H(+)</text>
        <dbReference type="Rhea" id="RHEA:18457"/>
        <dbReference type="ChEBI" id="CHEBI:15378"/>
        <dbReference type="ChEBI" id="CHEBI:15740"/>
        <dbReference type="ChEBI" id="CHEBI:58121"/>
        <dbReference type="ChEBI" id="CHEBI:58830"/>
        <dbReference type="EC" id="4.1.99.12"/>
    </reaction>
</comment>
<dbReference type="GO" id="GO:0005525">
    <property type="term" value="F:GTP binding"/>
    <property type="evidence" value="ECO:0007669"/>
    <property type="project" value="UniProtKB-KW"/>
</dbReference>
<feature type="binding site" evidence="19">
    <location>
        <begin position="143"/>
        <end position="147"/>
    </location>
    <ligand>
        <name>D-ribulose 5-phosphate</name>
        <dbReference type="ChEBI" id="CHEBI:58121"/>
    </ligand>
</feature>
<dbReference type="SUPFAM" id="SSF142695">
    <property type="entry name" value="RibA-like"/>
    <property type="match status" value="1"/>
</dbReference>
<dbReference type="CDD" id="cd00641">
    <property type="entry name" value="GTP_cyclohydro2"/>
    <property type="match status" value="1"/>
</dbReference>
<feature type="binding site" evidence="19">
    <location>
        <position position="146"/>
    </location>
    <ligand>
        <name>Mg(2+)</name>
        <dbReference type="ChEBI" id="CHEBI:18420"/>
        <label>2</label>
    </ligand>
</feature>
<dbReference type="HAMAP" id="MF_01283">
    <property type="entry name" value="RibBA"/>
    <property type="match status" value="1"/>
</dbReference>
<dbReference type="Proteomes" id="UP000070427">
    <property type="component" value="Unassembled WGS sequence"/>
</dbReference>
<evidence type="ECO:0000256" key="11">
    <source>
        <dbReference type="ARBA" id="ARBA00022833"/>
    </source>
</evidence>
<dbReference type="EC" id="3.5.4.25" evidence="19"/>
<feature type="region of interest" description="DHBP synthase" evidence="19">
    <location>
        <begin position="1"/>
        <end position="204"/>
    </location>
</feature>
<dbReference type="InterPro" id="IPR000422">
    <property type="entry name" value="DHBP_synthase_RibB"/>
</dbReference>
<keyword evidence="15 19" id="KW-0456">Lyase</keyword>
<feature type="binding site" evidence="19">
    <location>
        <position position="273"/>
    </location>
    <ligand>
        <name>Zn(2+)</name>
        <dbReference type="ChEBI" id="CHEBI:29105"/>
        <note>catalytic</note>
    </ligand>
</feature>
<protein>
    <recommendedName>
        <fullName evidence="19">Riboflavin biosynthesis protein RibBA</fullName>
    </recommendedName>
    <domain>
        <recommendedName>
            <fullName evidence="19">3,4-dihydroxy-2-butanone 4-phosphate synthase</fullName>
            <shortName evidence="19">DHBP synthase</shortName>
            <ecNumber evidence="19">4.1.99.12</ecNumber>
        </recommendedName>
    </domain>
    <domain>
        <recommendedName>
            <fullName evidence="19">GTP cyclohydrolase-2</fullName>
            <ecNumber evidence="19">3.5.4.25</ecNumber>
        </recommendedName>
        <alternativeName>
            <fullName evidence="19">GTP cyclohydrolase II</fullName>
        </alternativeName>
    </domain>
</protein>
<comment type="similarity">
    <text evidence="6 19">In the N-terminal section; belongs to the DHBP synthase family.</text>
</comment>
<keyword evidence="16 19" id="KW-0511">Multifunctional enzyme</keyword>
<dbReference type="Pfam" id="PF00926">
    <property type="entry name" value="DHBP_synthase"/>
    <property type="match status" value="1"/>
</dbReference>
<comment type="caution">
    <text evidence="21">The sequence shown here is derived from an EMBL/GenBank/DDBJ whole genome shotgun (WGS) entry which is preliminary data.</text>
</comment>
<evidence type="ECO:0000256" key="5">
    <source>
        <dbReference type="ARBA" id="ARBA00004904"/>
    </source>
</evidence>
<dbReference type="InterPro" id="IPR016299">
    <property type="entry name" value="Riboflavin_synth_RibBA"/>
</dbReference>
<dbReference type="EC" id="4.1.99.12" evidence="19"/>
<dbReference type="NCBIfam" id="TIGR00506">
    <property type="entry name" value="ribB"/>
    <property type="match status" value="1"/>
</dbReference>
<dbReference type="PANTHER" id="PTHR21327">
    <property type="entry name" value="GTP CYCLOHYDROLASE II-RELATED"/>
    <property type="match status" value="1"/>
</dbReference>
<evidence type="ECO:0000256" key="15">
    <source>
        <dbReference type="ARBA" id="ARBA00023239"/>
    </source>
</evidence>
<comment type="pathway">
    <text evidence="5 19">Cofactor biosynthesis; riboflavin biosynthesis; 2-hydroxy-3-oxobutyl phosphate from D-ribulose 5-phosphate: step 1/1.</text>
</comment>
<evidence type="ECO:0000256" key="12">
    <source>
        <dbReference type="ARBA" id="ARBA00022842"/>
    </source>
</evidence>
<feature type="binding site" evidence="19">
    <location>
        <begin position="255"/>
        <end position="259"/>
    </location>
    <ligand>
        <name>GTP</name>
        <dbReference type="ChEBI" id="CHEBI:37565"/>
    </ligand>
</feature>